<dbReference type="Pfam" id="PF13676">
    <property type="entry name" value="TIR_2"/>
    <property type="match status" value="1"/>
</dbReference>
<dbReference type="Gene3D" id="3.40.50.10140">
    <property type="entry name" value="Toll/interleukin-1 receptor homology (TIR) domain"/>
    <property type="match status" value="1"/>
</dbReference>
<organism evidence="3 4">
    <name type="scientific">Frankia canadensis</name>
    <dbReference type="NCBI Taxonomy" id="1836972"/>
    <lineage>
        <taxon>Bacteria</taxon>
        <taxon>Bacillati</taxon>
        <taxon>Actinomycetota</taxon>
        <taxon>Actinomycetes</taxon>
        <taxon>Frankiales</taxon>
        <taxon>Frankiaceae</taxon>
        <taxon>Frankia</taxon>
    </lineage>
</organism>
<dbReference type="Proteomes" id="UP000234331">
    <property type="component" value="Unassembled WGS sequence"/>
</dbReference>
<protein>
    <submittedName>
        <fullName evidence="3">TIR domain-containing protein</fullName>
    </submittedName>
</protein>
<dbReference type="PROSITE" id="PS50104">
    <property type="entry name" value="TIR"/>
    <property type="match status" value="1"/>
</dbReference>
<dbReference type="InterPro" id="IPR000157">
    <property type="entry name" value="TIR_dom"/>
</dbReference>
<dbReference type="GO" id="GO:0007165">
    <property type="term" value="P:signal transduction"/>
    <property type="evidence" value="ECO:0007669"/>
    <property type="project" value="InterPro"/>
</dbReference>
<dbReference type="EMBL" id="FZMO01000052">
    <property type="protein sequence ID" value="SNQ46554.1"/>
    <property type="molecule type" value="Genomic_DNA"/>
</dbReference>
<keyword evidence="4" id="KW-1185">Reference proteome</keyword>
<dbReference type="Pfam" id="PF19955">
    <property type="entry name" value="EAD1"/>
    <property type="match status" value="1"/>
</dbReference>
<feature type="domain" description="TIR" evidence="2">
    <location>
        <begin position="356"/>
        <end position="488"/>
    </location>
</feature>
<sequence length="509" mass="54088">MGQRFFASPEARGLNSGGMVTDRLTIEEVRMLAQAFARPASATSLLERAGLRRSQHPGWSERTSLEFWEEVNHNLGLGALPDGRHVILAAALRDFPENPVFRAGVVRPPSTKPETAPEMGVSGDHATACQAGAEGVLVALDPVLRGPAGTLVPAGWHGLGDLIDQAARSSGLSEHALAPHDRGPRLLTTITGDIPAASVAALVRALSTAISAHNANGAAHRVRLRMALHRGRLGGGRPAAEAAAAVMYRLVDAPSLSRLLDDEPAADVVLIVSSALTGAPTPASELADLLQIVPQPVTVDIPAMRLTTWIGAFRSPDGRTAAHSGNAFIPPFGSMSATPERRVAPEPSAAVLPDGQGWDFVISAADRDGGWSEWLAWDLVTRDYLVHLQAWNVVPGHHEGAQLHAAISHARRMLVVLSPAYLRSPRVLAEWTAVWADDPNGMKRQLVPVRVEDCEPNGLLRGIAYIDLVGLTNDAAKAAFRRGIDASIRGWYRPRTAPPFPGPSPSPSP</sequence>
<evidence type="ECO:0000313" key="4">
    <source>
        <dbReference type="Proteomes" id="UP000234331"/>
    </source>
</evidence>
<proteinExistence type="predicted"/>
<reference evidence="3 4" key="1">
    <citation type="submission" date="2017-06" db="EMBL/GenBank/DDBJ databases">
        <authorList>
            <person name="Kim H.J."/>
            <person name="Triplett B.A."/>
        </authorList>
    </citation>
    <scope>NUCLEOTIDE SEQUENCE [LARGE SCALE GENOMIC DNA]</scope>
    <source>
        <strain evidence="3">FRACA_ARgP5</strain>
    </source>
</reference>
<dbReference type="AlphaFoldDB" id="A0A2I2KLL1"/>
<dbReference type="InterPro" id="IPR045430">
    <property type="entry name" value="EAD1"/>
</dbReference>
<dbReference type="InterPro" id="IPR035897">
    <property type="entry name" value="Toll_tir_struct_dom_sf"/>
</dbReference>
<accession>A0A2I2KLL1</accession>
<gene>
    <name evidence="3" type="ORF">FRACA_1450003</name>
</gene>
<feature type="region of interest" description="Disordered" evidence="1">
    <location>
        <begin position="103"/>
        <end position="123"/>
    </location>
</feature>
<evidence type="ECO:0000256" key="1">
    <source>
        <dbReference type="SAM" id="MobiDB-lite"/>
    </source>
</evidence>
<evidence type="ECO:0000259" key="2">
    <source>
        <dbReference type="PROSITE" id="PS50104"/>
    </source>
</evidence>
<dbReference type="OrthoDB" id="3204097at2"/>
<evidence type="ECO:0000313" key="3">
    <source>
        <dbReference type="EMBL" id="SNQ46554.1"/>
    </source>
</evidence>
<name>A0A2I2KLL1_9ACTN</name>
<dbReference type="SUPFAM" id="SSF52200">
    <property type="entry name" value="Toll/Interleukin receptor TIR domain"/>
    <property type="match status" value="1"/>
</dbReference>